<accession>A0AAN1XUT4</accession>
<protein>
    <submittedName>
        <fullName evidence="1">Uncharacterized protein</fullName>
    </submittedName>
</protein>
<sequence length="51" mass="6018">MFSSDPPEDARVRDFYEDARAGDGYVNLAHVWAWRLEVCDAFNRTRNVLRE</sequence>
<evidence type="ECO:0000313" key="1">
    <source>
        <dbReference type="EMBL" id="BDE04821.1"/>
    </source>
</evidence>
<dbReference type="EMBL" id="AP025523">
    <property type="protein sequence ID" value="BDE04821.1"/>
    <property type="molecule type" value="Genomic_DNA"/>
</dbReference>
<dbReference type="KEGG" id="vab:WPS_00970"/>
<dbReference type="RefSeq" id="WP_317995910.1">
    <property type="nucleotide sequence ID" value="NZ_AP025523.1"/>
</dbReference>
<name>A0AAN1XUT4_UNVUL</name>
<gene>
    <name evidence="1" type="ORF">WPS_00970</name>
</gene>
<reference evidence="1 2" key="1">
    <citation type="journal article" date="2022" name="ISME Commun">
        <title>Vulcanimicrobium alpinus gen. nov. sp. nov., the first cultivated representative of the candidate phylum 'Eremiobacterota', is a metabolically versatile aerobic anoxygenic phototroph.</title>
        <authorList>
            <person name="Yabe S."/>
            <person name="Muto K."/>
            <person name="Abe K."/>
            <person name="Yokota A."/>
            <person name="Staudigel H."/>
            <person name="Tebo B.M."/>
        </authorList>
    </citation>
    <scope>NUCLEOTIDE SEQUENCE [LARGE SCALE GENOMIC DNA]</scope>
    <source>
        <strain evidence="1 2">WC8-2</strain>
    </source>
</reference>
<organism evidence="1 2">
    <name type="scientific">Vulcanimicrobium alpinum</name>
    <dbReference type="NCBI Taxonomy" id="3016050"/>
    <lineage>
        <taxon>Bacteria</taxon>
        <taxon>Bacillati</taxon>
        <taxon>Vulcanimicrobiota</taxon>
        <taxon>Vulcanimicrobiia</taxon>
        <taxon>Vulcanimicrobiales</taxon>
        <taxon>Vulcanimicrobiaceae</taxon>
        <taxon>Vulcanimicrobium</taxon>
    </lineage>
</organism>
<proteinExistence type="predicted"/>
<dbReference type="AlphaFoldDB" id="A0AAN1XUT4"/>
<keyword evidence="2" id="KW-1185">Reference proteome</keyword>
<evidence type="ECO:0000313" key="2">
    <source>
        <dbReference type="Proteomes" id="UP001317532"/>
    </source>
</evidence>
<dbReference type="Proteomes" id="UP001317532">
    <property type="component" value="Chromosome"/>
</dbReference>